<keyword evidence="3" id="KW-1185">Reference proteome</keyword>
<evidence type="ECO:0000313" key="2">
    <source>
        <dbReference type="EMBL" id="WFD40212.1"/>
    </source>
</evidence>
<sequence>MSEAPRTEGFVPHAFAPQAEFLDNTETNRARPLTDAVITVRVIKNFEYRTMKALVLHVDLTTMTMAQLREKCIECVRTQPAFKAYRNVADKLDTLKLYTRAHGAKTTNLIINLDHPEWIYDCSPNGPPLAELGIENETELSLFEREAYDAFLADPQTRWDASG</sequence>
<gene>
    <name evidence="2" type="ORF">MJAP1_003198</name>
</gene>
<comment type="similarity">
    <text evidence="1">Belongs to the UPF0538 family.</text>
</comment>
<dbReference type="GeneID" id="85226849"/>
<dbReference type="AlphaFoldDB" id="A0AAF0JAU5"/>
<protein>
    <recommendedName>
        <fullName evidence="4">Altered inheritance rate of mitochondria protein 29</fullName>
    </recommendedName>
</protein>
<name>A0AAF0JAU5_9BASI</name>
<dbReference type="Proteomes" id="UP001217754">
    <property type="component" value="Chromosome 6"/>
</dbReference>
<accession>A0AAF0JAU5</accession>
<dbReference type="Pfam" id="PF10209">
    <property type="entry name" value="DUF2340"/>
    <property type="match status" value="1"/>
</dbReference>
<evidence type="ECO:0000313" key="3">
    <source>
        <dbReference type="Proteomes" id="UP001217754"/>
    </source>
</evidence>
<dbReference type="EMBL" id="CP119963">
    <property type="protein sequence ID" value="WFD40212.1"/>
    <property type="molecule type" value="Genomic_DNA"/>
</dbReference>
<reference evidence="2" key="1">
    <citation type="submission" date="2023-03" db="EMBL/GenBank/DDBJ databases">
        <title>Mating type loci evolution in Malassezia.</title>
        <authorList>
            <person name="Coelho M.A."/>
        </authorList>
    </citation>
    <scope>NUCLEOTIDE SEQUENCE</scope>
    <source>
        <strain evidence="2">CBS 9431</strain>
    </source>
</reference>
<dbReference type="InterPro" id="IPR018794">
    <property type="entry name" value="UPF0538"/>
</dbReference>
<evidence type="ECO:0000256" key="1">
    <source>
        <dbReference type="ARBA" id="ARBA00007176"/>
    </source>
</evidence>
<organism evidence="2 3">
    <name type="scientific">Malassezia japonica</name>
    <dbReference type="NCBI Taxonomy" id="223818"/>
    <lineage>
        <taxon>Eukaryota</taxon>
        <taxon>Fungi</taxon>
        <taxon>Dikarya</taxon>
        <taxon>Basidiomycota</taxon>
        <taxon>Ustilaginomycotina</taxon>
        <taxon>Malasseziomycetes</taxon>
        <taxon>Malasseziales</taxon>
        <taxon>Malasseziaceae</taxon>
        <taxon>Malassezia</taxon>
    </lineage>
</organism>
<dbReference type="PANTHER" id="PTHR18444:SF9">
    <property type="entry name" value="UPF0538 PROTEIN C2ORF76"/>
    <property type="match status" value="1"/>
</dbReference>
<dbReference type="RefSeq" id="XP_060123109.1">
    <property type="nucleotide sequence ID" value="XM_060267126.1"/>
</dbReference>
<dbReference type="PANTHER" id="PTHR18444">
    <property type="entry name" value="UPF0538 FAMILY MEMBER"/>
    <property type="match status" value="1"/>
</dbReference>
<proteinExistence type="inferred from homology"/>
<evidence type="ECO:0008006" key="4">
    <source>
        <dbReference type="Google" id="ProtNLM"/>
    </source>
</evidence>